<reference evidence="5 6" key="1">
    <citation type="journal article" date="2019" name="Int. J. Syst. Evol. Microbiol.">
        <title>The Global Catalogue of Microorganisms (GCM) 10K type strain sequencing project: providing services to taxonomists for standard genome sequencing and annotation.</title>
        <authorList>
            <consortium name="The Broad Institute Genomics Platform"/>
            <consortium name="The Broad Institute Genome Sequencing Center for Infectious Disease"/>
            <person name="Wu L."/>
            <person name="Ma J."/>
        </authorList>
    </citation>
    <scope>NUCLEOTIDE SEQUENCE [LARGE SCALE GENOMIC DNA]</scope>
    <source>
        <strain evidence="5 6">JCM 12762</strain>
    </source>
</reference>
<sequence>MKIFFDCRYTRIGRHDGISRYGSRLVEELSKLHPVTMLISDKRQLELLPDLPWELVSSPTGVGEPFVALQVNKLNPDVVFTPMQTMGPFWRKYTLVTTVHDLIYYKHPTPPHNLPWPVRVMWRVYHLTWAFQRALLNRADAHVTDSQTTRDQMLEHRLTKNPISVVTLGTDSPDESPVRAVPTSRELVYMGSYMPYKNVELMARALQDLPGYTLHLMSRTDNDVKARLTELAPDSSLIFHDGASDEVYVETLSRATALVSASRDEGFGLPQVEAMVLGTPVLLSDIPIFREISGPAGGFFNPDEPAKLVREVRALEDPAVWQKRSTAARARSADFTWTKGAAELSQVLQDAVAARTQSRK</sequence>
<dbReference type="EMBL" id="BAAAKW010000030">
    <property type="protein sequence ID" value="GAA1218800.1"/>
    <property type="molecule type" value="Genomic_DNA"/>
</dbReference>
<dbReference type="Proteomes" id="UP001500943">
    <property type="component" value="Unassembled WGS sequence"/>
</dbReference>
<dbReference type="PANTHER" id="PTHR46401:SF8">
    <property type="entry name" value="BLL6006 PROTEIN"/>
    <property type="match status" value="1"/>
</dbReference>
<evidence type="ECO:0000313" key="5">
    <source>
        <dbReference type="EMBL" id="GAA1218800.1"/>
    </source>
</evidence>
<evidence type="ECO:0000256" key="2">
    <source>
        <dbReference type="ARBA" id="ARBA00022679"/>
    </source>
</evidence>
<feature type="domain" description="Glycosyltransferase subfamily 4-like N-terminal" evidence="4">
    <location>
        <begin position="17"/>
        <end position="171"/>
    </location>
</feature>
<dbReference type="InterPro" id="IPR028098">
    <property type="entry name" value="Glyco_trans_4-like_N"/>
</dbReference>
<keyword evidence="2" id="KW-0808">Transferase</keyword>
<dbReference type="PANTHER" id="PTHR46401">
    <property type="entry name" value="GLYCOSYLTRANSFERASE WBBK-RELATED"/>
    <property type="match status" value="1"/>
</dbReference>
<dbReference type="Pfam" id="PF00534">
    <property type="entry name" value="Glycos_transf_1"/>
    <property type="match status" value="1"/>
</dbReference>
<keyword evidence="1" id="KW-0328">Glycosyltransferase</keyword>
<comment type="caution">
    <text evidence="5">The sequence shown here is derived from an EMBL/GenBank/DDBJ whole genome shotgun (WGS) entry which is preliminary data.</text>
</comment>
<name>A0ABN1VQR2_9MICO</name>
<dbReference type="Pfam" id="PF13439">
    <property type="entry name" value="Glyco_transf_4"/>
    <property type="match status" value="1"/>
</dbReference>
<evidence type="ECO:0000313" key="6">
    <source>
        <dbReference type="Proteomes" id="UP001500943"/>
    </source>
</evidence>
<dbReference type="CDD" id="cd03809">
    <property type="entry name" value="GT4_MtfB-like"/>
    <property type="match status" value="1"/>
</dbReference>
<protein>
    <submittedName>
        <fullName evidence="5">Glycosyltransferase family 1 protein</fullName>
    </submittedName>
</protein>
<keyword evidence="6" id="KW-1185">Reference proteome</keyword>
<feature type="domain" description="Glycosyl transferase family 1" evidence="3">
    <location>
        <begin position="183"/>
        <end position="316"/>
    </location>
</feature>
<dbReference type="InterPro" id="IPR001296">
    <property type="entry name" value="Glyco_trans_1"/>
</dbReference>
<gene>
    <name evidence="5" type="ORF">GCM10009655_17760</name>
</gene>
<organism evidence="5 6">
    <name type="scientific">Rhodoglobus aureus</name>
    <dbReference type="NCBI Taxonomy" id="191497"/>
    <lineage>
        <taxon>Bacteria</taxon>
        <taxon>Bacillati</taxon>
        <taxon>Actinomycetota</taxon>
        <taxon>Actinomycetes</taxon>
        <taxon>Micrococcales</taxon>
        <taxon>Microbacteriaceae</taxon>
        <taxon>Rhodoglobus</taxon>
    </lineage>
</organism>
<dbReference type="SUPFAM" id="SSF53756">
    <property type="entry name" value="UDP-Glycosyltransferase/glycogen phosphorylase"/>
    <property type="match status" value="1"/>
</dbReference>
<evidence type="ECO:0000259" key="4">
    <source>
        <dbReference type="Pfam" id="PF13439"/>
    </source>
</evidence>
<dbReference type="RefSeq" id="WP_343925087.1">
    <property type="nucleotide sequence ID" value="NZ_BAAAKW010000030.1"/>
</dbReference>
<dbReference type="Gene3D" id="3.40.50.2000">
    <property type="entry name" value="Glycogen Phosphorylase B"/>
    <property type="match status" value="2"/>
</dbReference>
<evidence type="ECO:0000259" key="3">
    <source>
        <dbReference type="Pfam" id="PF00534"/>
    </source>
</evidence>
<evidence type="ECO:0000256" key="1">
    <source>
        <dbReference type="ARBA" id="ARBA00022676"/>
    </source>
</evidence>
<proteinExistence type="predicted"/>
<accession>A0ABN1VQR2</accession>